<proteinExistence type="predicted"/>
<dbReference type="Proteomes" id="UP000092445">
    <property type="component" value="Unassembled WGS sequence"/>
</dbReference>
<reference evidence="1" key="2">
    <citation type="submission" date="2020-05" db="UniProtKB">
        <authorList>
            <consortium name="EnsemblMetazoa"/>
        </authorList>
    </citation>
    <scope>IDENTIFICATION</scope>
    <source>
        <strain evidence="1">IAEA</strain>
    </source>
</reference>
<dbReference type="AlphaFoldDB" id="A0A1B0AEX0"/>
<evidence type="ECO:0000313" key="2">
    <source>
        <dbReference type="Proteomes" id="UP000092445"/>
    </source>
</evidence>
<accession>A0A1B0AEX0</accession>
<sequence length="105" mass="12746">MKIENENENENENDFVDNNLNRLSERMNDHRLFSNDDDAGGWVFCNSNGWRERPVWSLHRLRNMTLWLKALLAESEYCQHLNIMFNLSFNLLHNHNREVPFNRRK</sequence>
<name>A0A1B0AEX0_GLOPL</name>
<protein>
    <submittedName>
        <fullName evidence="1">Uncharacterized protein</fullName>
    </submittedName>
</protein>
<reference evidence="2" key="1">
    <citation type="submission" date="2014-03" db="EMBL/GenBank/DDBJ databases">
        <authorList>
            <person name="Aksoy S."/>
            <person name="Warren W."/>
            <person name="Wilson R.K."/>
        </authorList>
    </citation>
    <scope>NUCLEOTIDE SEQUENCE [LARGE SCALE GENOMIC DNA]</scope>
    <source>
        <strain evidence="2">IAEA</strain>
    </source>
</reference>
<evidence type="ECO:0000313" key="1">
    <source>
        <dbReference type="EnsemblMetazoa" id="GPAI043529-PA"/>
    </source>
</evidence>
<dbReference type="EnsemblMetazoa" id="GPAI043529-RA">
    <property type="protein sequence ID" value="GPAI043529-PA"/>
    <property type="gene ID" value="GPAI043529"/>
</dbReference>
<organism evidence="1 2">
    <name type="scientific">Glossina pallidipes</name>
    <name type="common">Tsetse fly</name>
    <dbReference type="NCBI Taxonomy" id="7398"/>
    <lineage>
        <taxon>Eukaryota</taxon>
        <taxon>Metazoa</taxon>
        <taxon>Ecdysozoa</taxon>
        <taxon>Arthropoda</taxon>
        <taxon>Hexapoda</taxon>
        <taxon>Insecta</taxon>
        <taxon>Pterygota</taxon>
        <taxon>Neoptera</taxon>
        <taxon>Endopterygota</taxon>
        <taxon>Diptera</taxon>
        <taxon>Brachycera</taxon>
        <taxon>Muscomorpha</taxon>
        <taxon>Hippoboscoidea</taxon>
        <taxon>Glossinidae</taxon>
        <taxon>Glossina</taxon>
    </lineage>
</organism>
<dbReference type="VEuPathDB" id="VectorBase:GPAI043529"/>
<keyword evidence="2" id="KW-1185">Reference proteome</keyword>